<dbReference type="RefSeq" id="WP_241053336.1">
    <property type="nucleotide sequence ID" value="NZ_JAKZBV010000001.1"/>
</dbReference>
<evidence type="ECO:0000256" key="1">
    <source>
        <dbReference type="SAM" id="Phobius"/>
    </source>
</evidence>
<organism evidence="2 3">
    <name type="scientific">Sinomonas terrae</name>
    <dbReference type="NCBI Taxonomy" id="2908838"/>
    <lineage>
        <taxon>Bacteria</taxon>
        <taxon>Bacillati</taxon>
        <taxon>Actinomycetota</taxon>
        <taxon>Actinomycetes</taxon>
        <taxon>Micrococcales</taxon>
        <taxon>Micrococcaceae</taxon>
        <taxon>Sinomonas</taxon>
    </lineage>
</organism>
<keyword evidence="1" id="KW-0812">Transmembrane</keyword>
<evidence type="ECO:0000313" key="2">
    <source>
        <dbReference type="EMBL" id="MCH6469867.1"/>
    </source>
</evidence>
<reference evidence="2 3" key="1">
    <citation type="submission" date="2022-03" db="EMBL/GenBank/DDBJ databases">
        <title>Sinomonas sp. isolated from a soil.</title>
        <authorList>
            <person name="Han J."/>
            <person name="Kim D.-U."/>
        </authorList>
    </citation>
    <scope>NUCLEOTIDE SEQUENCE [LARGE SCALE GENOMIC DNA]</scope>
    <source>
        <strain evidence="2 3">5-5</strain>
    </source>
</reference>
<keyword evidence="1" id="KW-1133">Transmembrane helix</keyword>
<dbReference type="EMBL" id="JAKZBV010000001">
    <property type="protein sequence ID" value="MCH6469867.1"/>
    <property type="molecule type" value="Genomic_DNA"/>
</dbReference>
<dbReference type="Proteomes" id="UP001202922">
    <property type="component" value="Unassembled WGS sequence"/>
</dbReference>
<feature type="transmembrane region" description="Helical" evidence="1">
    <location>
        <begin position="24"/>
        <end position="45"/>
    </location>
</feature>
<proteinExistence type="predicted"/>
<keyword evidence="3" id="KW-1185">Reference proteome</keyword>
<comment type="caution">
    <text evidence="2">The sequence shown here is derived from an EMBL/GenBank/DDBJ whole genome shotgun (WGS) entry which is preliminary data.</text>
</comment>
<protein>
    <submittedName>
        <fullName evidence="2">DUF1345 domain-containing protein</fullName>
    </submittedName>
</protein>
<name>A0ABS9TZK6_9MICC</name>
<sequence>MTFQVSDTSLTTTQVRTEALKQGVLAYVFSTVILAATINLVIGLATQGG</sequence>
<dbReference type="InterPro" id="IPR009781">
    <property type="entry name" value="DUF1345"/>
</dbReference>
<accession>A0ABS9TZK6</accession>
<gene>
    <name evidence="2" type="ORF">L0M17_07695</name>
</gene>
<evidence type="ECO:0000313" key="3">
    <source>
        <dbReference type="Proteomes" id="UP001202922"/>
    </source>
</evidence>
<keyword evidence="1" id="KW-0472">Membrane</keyword>
<dbReference type="Pfam" id="PF07077">
    <property type="entry name" value="DUF1345"/>
    <property type="match status" value="1"/>
</dbReference>